<dbReference type="EMBL" id="BART01035155">
    <property type="protein sequence ID" value="GAH11543.1"/>
    <property type="molecule type" value="Genomic_DNA"/>
</dbReference>
<dbReference type="AlphaFoldDB" id="X1ESE2"/>
<reference evidence="6" key="1">
    <citation type="journal article" date="2014" name="Front. Microbiol.">
        <title>High frequency of phylogenetically diverse reductive dehalogenase-homologous genes in deep subseafloor sedimentary metagenomes.</title>
        <authorList>
            <person name="Kawai M."/>
            <person name="Futagami T."/>
            <person name="Toyoda A."/>
            <person name="Takaki Y."/>
            <person name="Nishi S."/>
            <person name="Hori S."/>
            <person name="Arai W."/>
            <person name="Tsubouchi T."/>
            <person name="Morono Y."/>
            <person name="Uchiyama I."/>
            <person name="Ito T."/>
            <person name="Fujiyama A."/>
            <person name="Inagaki F."/>
            <person name="Takami H."/>
        </authorList>
    </citation>
    <scope>NUCLEOTIDE SEQUENCE</scope>
    <source>
        <strain evidence="6">Expedition CK06-06</strain>
    </source>
</reference>
<feature type="transmembrane region" description="Helical" evidence="5">
    <location>
        <begin position="109"/>
        <end position="133"/>
    </location>
</feature>
<keyword evidence="2 5" id="KW-0812">Transmembrane</keyword>
<evidence type="ECO:0000256" key="4">
    <source>
        <dbReference type="ARBA" id="ARBA00023136"/>
    </source>
</evidence>
<feature type="transmembrane region" description="Helical" evidence="5">
    <location>
        <begin position="68"/>
        <end position="89"/>
    </location>
</feature>
<feature type="non-terminal residue" evidence="6">
    <location>
        <position position="197"/>
    </location>
</feature>
<feature type="transmembrane region" description="Helical" evidence="5">
    <location>
        <begin position="33"/>
        <end position="56"/>
    </location>
</feature>
<dbReference type="Pfam" id="PF00146">
    <property type="entry name" value="NADHdh"/>
    <property type="match status" value="1"/>
</dbReference>
<organism evidence="6">
    <name type="scientific">marine sediment metagenome</name>
    <dbReference type="NCBI Taxonomy" id="412755"/>
    <lineage>
        <taxon>unclassified sequences</taxon>
        <taxon>metagenomes</taxon>
        <taxon>ecological metagenomes</taxon>
    </lineage>
</organism>
<evidence type="ECO:0000256" key="2">
    <source>
        <dbReference type="ARBA" id="ARBA00022692"/>
    </source>
</evidence>
<name>X1ESE2_9ZZZZ</name>
<dbReference type="PANTHER" id="PTHR43359:SF1">
    <property type="entry name" value="FORMATE HYDROGENLYASE SUBUNIT 4-RELATED"/>
    <property type="match status" value="1"/>
</dbReference>
<dbReference type="InterPro" id="IPR001694">
    <property type="entry name" value="NADH_UbQ_OxRdtase_su1/FPO"/>
</dbReference>
<comment type="subcellular location">
    <subcellularLocation>
        <location evidence="1">Membrane</location>
        <topology evidence="1">Multi-pass membrane protein</topology>
    </subcellularLocation>
</comment>
<dbReference type="PANTHER" id="PTHR43359">
    <property type="entry name" value="FORMATE HYDROGENLYASE SUBUNIT 4"/>
    <property type="match status" value="1"/>
</dbReference>
<protein>
    <recommendedName>
        <fullName evidence="7">NADH:quinone oxidoreductase/Mrp antiporter membrane subunit domain-containing protein</fullName>
    </recommendedName>
</protein>
<dbReference type="GO" id="GO:0005886">
    <property type="term" value="C:plasma membrane"/>
    <property type="evidence" value="ECO:0007669"/>
    <property type="project" value="TreeGrafter"/>
</dbReference>
<evidence type="ECO:0000256" key="1">
    <source>
        <dbReference type="ARBA" id="ARBA00004141"/>
    </source>
</evidence>
<comment type="caution">
    <text evidence="6">The sequence shown here is derived from an EMBL/GenBank/DDBJ whole genome shotgun (WGS) entry which is preliminary data.</text>
</comment>
<dbReference type="InterPro" id="IPR052561">
    <property type="entry name" value="ComplexI_Subunit1"/>
</dbReference>
<keyword evidence="4 5" id="KW-0472">Membrane</keyword>
<evidence type="ECO:0000256" key="3">
    <source>
        <dbReference type="ARBA" id="ARBA00022989"/>
    </source>
</evidence>
<evidence type="ECO:0000256" key="5">
    <source>
        <dbReference type="SAM" id="Phobius"/>
    </source>
</evidence>
<keyword evidence="3 5" id="KW-1133">Transmembrane helix</keyword>
<accession>X1ESE2</accession>
<feature type="transmembrane region" description="Helical" evidence="5">
    <location>
        <begin position="154"/>
        <end position="178"/>
    </location>
</feature>
<gene>
    <name evidence="6" type="ORF">S01H4_59828</name>
</gene>
<proteinExistence type="predicted"/>
<evidence type="ECO:0000313" key="6">
    <source>
        <dbReference type="EMBL" id="GAH11543.1"/>
    </source>
</evidence>
<evidence type="ECO:0008006" key="7">
    <source>
        <dbReference type="Google" id="ProtNLM"/>
    </source>
</evidence>
<sequence length="197" mass="20881">MFNLGIILSLTGSIVVVLFLPLGQICPLSSSGGLLVILYVMLLGPLGIALSGGEAANPNTSIGISRKLILALGYEVPLLLIFLAVMTHYKTISIMEIVTTQQNTGWSLISLPLLLSGIAYFLILPAILGVRPFELIQAPQEISSGPMVEYGGQFLALATIQHAFSLFIGIALFVNMFLGGAGDVFTPLERLLNPVGL</sequence>